<dbReference type="InterPro" id="IPR051454">
    <property type="entry name" value="RNA/ubiquinone_mod_enzymes"/>
</dbReference>
<sequence>MNELLAPGGSLEMVEGVLKHGAEAVYVGSKGFSRRKCAWEMEDSQIREAIETARPLGGKIRVALNAEVPEEKFMILMKKVAKYASWGAEGVIVKTPAVMEMVRKNFPELVIHASVGCNIQTRAQIARFKAYGATQIVASTEIDTVEKLRRFKEDADAEGVGTEVLIHGNRCVGGVGNCSFHELISDSYIKKIYHDEDGNEIVEYEGWPDRSGSCFRLCLLTDEQREKVLKKRGRKDDEIRSINERIRRHPNVAFAINGKELWEYMDLGLTTLKVQGREYAVSLISRMIAIYRAMIDAHRAGKPHDDPELLPLQKELDAIALDRDRARMEKTRELHRNIKGLYA</sequence>
<dbReference type="GO" id="GO:0006508">
    <property type="term" value="P:proteolysis"/>
    <property type="evidence" value="ECO:0007669"/>
    <property type="project" value="UniProtKB-KW"/>
</dbReference>
<dbReference type="GO" id="GO:0008233">
    <property type="term" value="F:peptidase activity"/>
    <property type="evidence" value="ECO:0007669"/>
    <property type="project" value="UniProtKB-KW"/>
</dbReference>
<accession>A0A1M5GBF2</accession>
<keyword evidence="2" id="KW-1185">Reference proteome</keyword>
<proteinExistence type="predicted"/>
<name>A0A1M5GBF2_9BACT</name>
<protein>
    <submittedName>
        <fullName evidence="1">Putative protease</fullName>
    </submittedName>
</protein>
<dbReference type="STRING" id="1121391.SAMN02745206_03096"/>
<evidence type="ECO:0000313" key="1">
    <source>
        <dbReference type="EMBL" id="SHG01063.1"/>
    </source>
</evidence>
<dbReference type="AlphaFoldDB" id="A0A1M5GBF2"/>
<dbReference type="InterPro" id="IPR001539">
    <property type="entry name" value="Peptidase_U32"/>
</dbReference>
<dbReference type="EMBL" id="FQVB01000036">
    <property type="protein sequence ID" value="SHG01063.1"/>
    <property type="molecule type" value="Genomic_DNA"/>
</dbReference>
<evidence type="ECO:0000313" key="2">
    <source>
        <dbReference type="Proteomes" id="UP000184076"/>
    </source>
</evidence>
<dbReference type="Pfam" id="PF01136">
    <property type="entry name" value="Peptidase_U32"/>
    <property type="match status" value="1"/>
</dbReference>
<dbReference type="OrthoDB" id="9807498at2"/>
<dbReference type="RefSeq" id="WP_073041049.1">
    <property type="nucleotide sequence ID" value="NZ_FQVB01000036.1"/>
</dbReference>
<dbReference type="Proteomes" id="UP000184076">
    <property type="component" value="Unassembled WGS sequence"/>
</dbReference>
<reference evidence="2" key="1">
    <citation type="submission" date="2016-11" db="EMBL/GenBank/DDBJ databases">
        <authorList>
            <person name="Varghese N."/>
            <person name="Submissions S."/>
        </authorList>
    </citation>
    <scope>NUCLEOTIDE SEQUENCE [LARGE SCALE GENOMIC DNA]</scope>
    <source>
        <strain evidence="2">DSM 9756</strain>
    </source>
</reference>
<keyword evidence="1" id="KW-0378">Hydrolase</keyword>
<keyword evidence="1" id="KW-0645">Protease</keyword>
<dbReference type="PANTHER" id="PTHR30217">
    <property type="entry name" value="PEPTIDASE U32 FAMILY"/>
    <property type="match status" value="1"/>
</dbReference>
<gene>
    <name evidence="1" type="ORF">SAMN02745206_03096</name>
</gene>
<organism evidence="1 2">
    <name type="scientific">Desulfacinum infernum DSM 9756</name>
    <dbReference type="NCBI Taxonomy" id="1121391"/>
    <lineage>
        <taxon>Bacteria</taxon>
        <taxon>Pseudomonadati</taxon>
        <taxon>Thermodesulfobacteriota</taxon>
        <taxon>Syntrophobacteria</taxon>
        <taxon>Syntrophobacterales</taxon>
        <taxon>Syntrophobacteraceae</taxon>
        <taxon>Desulfacinum</taxon>
    </lineage>
</organism>
<dbReference type="PANTHER" id="PTHR30217:SF10">
    <property type="entry name" value="23S RRNA 5-HYDROXYCYTIDINE C2501 SYNTHASE"/>
    <property type="match status" value="1"/>
</dbReference>